<name>A0AAV4N132_CAEEX</name>
<evidence type="ECO:0000313" key="2">
    <source>
        <dbReference type="EMBL" id="GIX78429.1"/>
    </source>
</evidence>
<evidence type="ECO:0000256" key="1">
    <source>
        <dbReference type="SAM" id="MobiDB-lite"/>
    </source>
</evidence>
<dbReference type="EMBL" id="BPLR01002835">
    <property type="protein sequence ID" value="GIX78429.1"/>
    <property type="molecule type" value="Genomic_DNA"/>
</dbReference>
<keyword evidence="3" id="KW-1185">Reference proteome</keyword>
<feature type="region of interest" description="Disordered" evidence="1">
    <location>
        <begin position="1"/>
        <end position="21"/>
    </location>
</feature>
<reference evidence="2 3" key="1">
    <citation type="submission" date="2021-06" db="EMBL/GenBank/DDBJ databases">
        <title>Caerostris extrusa draft genome.</title>
        <authorList>
            <person name="Kono N."/>
            <person name="Arakawa K."/>
        </authorList>
    </citation>
    <scope>NUCLEOTIDE SEQUENCE [LARGE SCALE GENOMIC DNA]</scope>
</reference>
<dbReference type="AlphaFoldDB" id="A0AAV4N132"/>
<evidence type="ECO:0000313" key="3">
    <source>
        <dbReference type="Proteomes" id="UP001054945"/>
    </source>
</evidence>
<accession>A0AAV4N132</accession>
<protein>
    <submittedName>
        <fullName evidence="2">Uncharacterized protein</fullName>
    </submittedName>
</protein>
<sequence>MPGLGMRKFRKPESPPAEFEKEGMREYRHVIPEVREGRERDGRVFQFRSHRHTSEDRFGIRLMMHVSWAEVGGNPSSSGLWI</sequence>
<dbReference type="Proteomes" id="UP001054945">
    <property type="component" value="Unassembled WGS sequence"/>
</dbReference>
<proteinExistence type="predicted"/>
<gene>
    <name evidence="2" type="ORF">CEXT_439171</name>
</gene>
<organism evidence="2 3">
    <name type="scientific">Caerostris extrusa</name>
    <name type="common">Bark spider</name>
    <name type="synonym">Caerostris bankana</name>
    <dbReference type="NCBI Taxonomy" id="172846"/>
    <lineage>
        <taxon>Eukaryota</taxon>
        <taxon>Metazoa</taxon>
        <taxon>Ecdysozoa</taxon>
        <taxon>Arthropoda</taxon>
        <taxon>Chelicerata</taxon>
        <taxon>Arachnida</taxon>
        <taxon>Araneae</taxon>
        <taxon>Araneomorphae</taxon>
        <taxon>Entelegynae</taxon>
        <taxon>Araneoidea</taxon>
        <taxon>Araneidae</taxon>
        <taxon>Caerostris</taxon>
    </lineage>
</organism>
<comment type="caution">
    <text evidence="2">The sequence shown here is derived from an EMBL/GenBank/DDBJ whole genome shotgun (WGS) entry which is preliminary data.</text>
</comment>